<evidence type="ECO:0000313" key="4">
    <source>
        <dbReference type="EMBL" id="CUM86312.1"/>
    </source>
</evidence>
<evidence type="ECO:0000259" key="3">
    <source>
        <dbReference type="Pfam" id="PF16927"/>
    </source>
</evidence>
<dbReference type="Proteomes" id="UP000095727">
    <property type="component" value="Unassembled WGS sequence"/>
</dbReference>
<feature type="coiled-coil region" evidence="1">
    <location>
        <begin position="332"/>
        <end position="379"/>
    </location>
</feature>
<reference evidence="4 5" key="1">
    <citation type="submission" date="2015-09" db="EMBL/GenBank/DDBJ databases">
        <authorList>
            <consortium name="Pathogen Informatics"/>
        </authorList>
    </citation>
    <scope>NUCLEOTIDE SEQUENCE [LARGE SCALE GENOMIC DNA]</scope>
    <source>
        <strain evidence="4 5">2789STDY5834962</strain>
    </source>
</reference>
<keyword evidence="1" id="KW-0175">Coiled coil</keyword>
<dbReference type="InterPro" id="IPR031621">
    <property type="entry name" value="HisKA_7TM"/>
</dbReference>
<name>A0A173S7L0_9FIRM</name>
<feature type="transmembrane region" description="Helical" evidence="2">
    <location>
        <begin position="136"/>
        <end position="161"/>
    </location>
</feature>
<sequence length="555" mass="64074">MSEKKKFTVYVGSVVLCVGVAVLLHYVSFTNPYLQSICHLLRPFIYIGLYLVWAISFQKRIIQKEPRRCLIMIAVMMVFWMLVRMCKFEIPYEMPTALRYAWYLYYIPMLLLPTVSLYLAFYIRQPENYKLPERRCLLFFPALFLIGIVLTNDLHQLVFTFPEGRLGEAASYEVGVYGYGAMYYAIVAWDLGCLLAALLIILLRCRKIKNRKMLWMPFGAYGLSVVYGIAYYLNLPFWKIFSSDMTAALCLLFALIIESCIQCGLIPSNTGYAQLFAASTISAQITDQSGKCIYQSQDSECIAPEIVRQVVQCPIMLENGIRLSGKPILGGYVLWKENLSELQEIVRELEDRKEELKDANLIEEENLRTKREVEKLSVKNQLYDKIQKQTARQSKLLTEFIEAYSMEEDENKREKILGKIVVIGAYIKRRSNLIFIAEQTVKFPIRELELCFRETIKNLEWNHVEAGFSTALEEIRSEDAMQIYDFFEAVIEESLEDLSAFNVNLKRREARIIMSMSVECKTDLQEIARRYGAYAEQDFDGSWLLSLILGGGSGK</sequence>
<feature type="transmembrane region" description="Helical" evidence="2">
    <location>
        <begin position="33"/>
        <end position="55"/>
    </location>
</feature>
<evidence type="ECO:0000256" key="1">
    <source>
        <dbReference type="SAM" id="Coils"/>
    </source>
</evidence>
<keyword evidence="2" id="KW-1133">Transmembrane helix</keyword>
<proteinExistence type="predicted"/>
<feature type="transmembrane region" description="Helical" evidence="2">
    <location>
        <begin position="214"/>
        <end position="233"/>
    </location>
</feature>
<feature type="domain" description="Histidine kinase N-terminal 7TM region" evidence="3">
    <location>
        <begin position="47"/>
        <end position="257"/>
    </location>
</feature>
<feature type="transmembrane region" description="Helical" evidence="2">
    <location>
        <begin position="67"/>
        <end position="83"/>
    </location>
</feature>
<feature type="transmembrane region" description="Helical" evidence="2">
    <location>
        <begin position="7"/>
        <end position="27"/>
    </location>
</feature>
<dbReference type="AlphaFoldDB" id="A0A173S7L0"/>
<gene>
    <name evidence="4" type="ORF">ERS852574_01185</name>
</gene>
<dbReference type="EMBL" id="CYXR01000007">
    <property type="protein sequence ID" value="CUM86312.1"/>
    <property type="molecule type" value="Genomic_DNA"/>
</dbReference>
<feature type="transmembrane region" description="Helical" evidence="2">
    <location>
        <begin position="103"/>
        <end position="124"/>
    </location>
</feature>
<protein>
    <recommendedName>
        <fullName evidence="3">Histidine kinase N-terminal 7TM region domain-containing protein</fullName>
    </recommendedName>
</protein>
<evidence type="ECO:0000313" key="5">
    <source>
        <dbReference type="Proteomes" id="UP000095727"/>
    </source>
</evidence>
<evidence type="ECO:0000256" key="2">
    <source>
        <dbReference type="SAM" id="Phobius"/>
    </source>
</evidence>
<organism evidence="4 5">
    <name type="scientific">Coprococcus comes</name>
    <dbReference type="NCBI Taxonomy" id="410072"/>
    <lineage>
        <taxon>Bacteria</taxon>
        <taxon>Bacillati</taxon>
        <taxon>Bacillota</taxon>
        <taxon>Clostridia</taxon>
        <taxon>Lachnospirales</taxon>
        <taxon>Lachnospiraceae</taxon>
        <taxon>Coprococcus</taxon>
    </lineage>
</organism>
<dbReference type="Pfam" id="PF16927">
    <property type="entry name" value="HisKA_7TM"/>
    <property type="match status" value="1"/>
</dbReference>
<dbReference type="RefSeq" id="WP_082421074.1">
    <property type="nucleotide sequence ID" value="NZ_CYXR01000007.1"/>
</dbReference>
<keyword evidence="2" id="KW-0812">Transmembrane</keyword>
<feature type="transmembrane region" description="Helical" evidence="2">
    <location>
        <begin position="181"/>
        <end position="202"/>
    </location>
</feature>
<keyword evidence="2" id="KW-0472">Membrane</keyword>
<accession>A0A173S7L0</accession>